<evidence type="ECO:0000313" key="2">
    <source>
        <dbReference type="EMBL" id="GKV46257.1"/>
    </source>
</evidence>
<dbReference type="EMBL" id="BPVZ01000205">
    <property type="protein sequence ID" value="GKV46257.1"/>
    <property type="molecule type" value="Genomic_DNA"/>
</dbReference>
<comment type="caution">
    <text evidence="2">The sequence shown here is derived from an EMBL/GenBank/DDBJ whole genome shotgun (WGS) entry which is preliminary data.</text>
</comment>
<protein>
    <submittedName>
        <fullName evidence="2">Uncharacterized protein</fullName>
    </submittedName>
</protein>
<organism evidence="2 3">
    <name type="scientific">Rubroshorea leprosula</name>
    <dbReference type="NCBI Taxonomy" id="152421"/>
    <lineage>
        <taxon>Eukaryota</taxon>
        <taxon>Viridiplantae</taxon>
        <taxon>Streptophyta</taxon>
        <taxon>Embryophyta</taxon>
        <taxon>Tracheophyta</taxon>
        <taxon>Spermatophyta</taxon>
        <taxon>Magnoliopsida</taxon>
        <taxon>eudicotyledons</taxon>
        <taxon>Gunneridae</taxon>
        <taxon>Pentapetalae</taxon>
        <taxon>rosids</taxon>
        <taxon>malvids</taxon>
        <taxon>Malvales</taxon>
        <taxon>Dipterocarpaceae</taxon>
        <taxon>Rubroshorea</taxon>
    </lineage>
</organism>
<dbReference type="Proteomes" id="UP001054252">
    <property type="component" value="Unassembled WGS sequence"/>
</dbReference>
<proteinExistence type="predicted"/>
<sequence>MAEGGADEAGNSRRPGRPPGPPLSEEEEKKKKEDKIRKDREYRAKKTVNKLMSSCFNSSYALYF</sequence>
<feature type="compositionally biased region" description="Basic and acidic residues" evidence="1">
    <location>
        <begin position="27"/>
        <end position="41"/>
    </location>
</feature>
<name>A0AAV5MCR7_9ROSI</name>
<accession>A0AAV5MCR7</accession>
<dbReference type="AlphaFoldDB" id="A0AAV5MCR7"/>
<feature type="region of interest" description="Disordered" evidence="1">
    <location>
        <begin position="1"/>
        <end position="41"/>
    </location>
</feature>
<keyword evidence="3" id="KW-1185">Reference proteome</keyword>
<evidence type="ECO:0000256" key="1">
    <source>
        <dbReference type="SAM" id="MobiDB-lite"/>
    </source>
</evidence>
<evidence type="ECO:0000313" key="3">
    <source>
        <dbReference type="Proteomes" id="UP001054252"/>
    </source>
</evidence>
<reference evidence="2 3" key="1">
    <citation type="journal article" date="2021" name="Commun. Biol.">
        <title>The genome of Shorea leprosula (Dipterocarpaceae) highlights the ecological relevance of drought in aseasonal tropical rainforests.</title>
        <authorList>
            <person name="Ng K.K.S."/>
            <person name="Kobayashi M.J."/>
            <person name="Fawcett J.A."/>
            <person name="Hatakeyama M."/>
            <person name="Paape T."/>
            <person name="Ng C.H."/>
            <person name="Ang C.C."/>
            <person name="Tnah L.H."/>
            <person name="Lee C.T."/>
            <person name="Nishiyama T."/>
            <person name="Sese J."/>
            <person name="O'Brien M.J."/>
            <person name="Copetti D."/>
            <person name="Mohd Noor M.I."/>
            <person name="Ong R.C."/>
            <person name="Putra M."/>
            <person name="Sireger I.Z."/>
            <person name="Indrioko S."/>
            <person name="Kosugi Y."/>
            <person name="Izuno A."/>
            <person name="Isagi Y."/>
            <person name="Lee S.L."/>
            <person name="Shimizu K.K."/>
        </authorList>
    </citation>
    <scope>NUCLEOTIDE SEQUENCE [LARGE SCALE GENOMIC DNA]</scope>
    <source>
        <strain evidence="2">214</strain>
    </source>
</reference>
<gene>
    <name evidence="2" type="ORF">SLEP1_g53255</name>
</gene>